<protein>
    <recommendedName>
        <fullName evidence="1">F-box domain-containing protein</fullName>
    </recommendedName>
</protein>
<gene>
    <name evidence="2" type="ORF">PFISCL1PPCAC_9231</name>
    <name evidence="3" type="ORF">PFISCL1PPCAC_9232</name>
</gene>
<dbReference type="SUPFAM" id="SSF81383">
    <property type="entry name" value="F-box domain"/>
    <property type="match status" value="1"/>
</dbReference>
<dbReference type="Gene3D" id="3.80.10.10">
    <property type="entry name" value="Ribonuclease Inhibitor"/>
    <property type="match status" value="1"/>
</dbReference>
<dbReference type="EMBL" id="BTSY01000003">
    <property type="protein sequence ID" value="GMT17935.1"/>
    <property type="molecule type" value="Genomic_DNA"/>
</dbReference>
<dbReference type="Proteomes" id="UP001432322">
    <property type="component" value="Unassembled WGS sequence"/>
</dbReference>
<dbReference type="AlphaFoldDB" id="A0AAV5VJH6"/>
<evidence type="ECO:0000313" key="3">
    <source>
        <dbReference type="EMBL" id="GMT17935.1"/>
    </source>
</evidence>
<feature type="domain" description="F-box" evidence="1">
    <location>
        <begin position="18"/>
        <end position="68"/>
    </location>
</feature>
<dbReference type="Pfam" id="PF00646">
    <property type="entry name" value="F-box"/>
    <property type="match status" value="1"/>
</dbReference>
<dbReference type="EMBL" id="BTSY01000003">
    <property type="protein sequence ID" value="GMT17934.1"/>
    <property type="molecule type" value="Genomic_DNA"/>
</dbReference>
<evidence type="ECO:0000313" key="2">
    <source>
        <dbReference type="EMBL" id="GMT17934.1"/>
    </source>
</evidence>
<name>A0AAV5VJH6_9BILA</name>
<dbReference type="InterPro" id="IPR036047">
    <property type="entry name" value="F-box-like_dom_sf"/>
</dbReference>
<proteinExistence type="predicted"/>
<dbReference type="InterPro" id="IPR001810">
    <property type="entry name" value="F-box_dom"/>
</dbReference>
<keyword evidence="4" id="KW-1185">Reference proteome</keyword>
<reference evidence="2" key="1">
    <citation type="submission" date="2023-10" db="EMBL/GenBank/DDBJ databases">
        <title>Genome assembly of Pristionchus species.</title>
        <authorList>
            <person name="Yoshida K."/>
            <person name="Sommer R.J."/>
        </authorList>
    </citation>
    <scope>NUCLEOTIDE SEQUENCE</scope>
    <source>
        <strain evidence="2">RS5133</strain>
    </source>
</reference>
<dbReference type="CDD" id="cd09917">
    <property type="entry name" value="F-box_SF"/>
    <property type="match status" value="1"/>
</dbReference>
<dbReference type="PROSITE" id="PS50181">
    <property type="entry name" value="FBOX"/>
    <property type="match status" value="1"/>
</dbReference>
<evidence type="ECO:0000313" key="4">
    <source>
        <dbReference type="Proteomes" id="UP001432322"/>
    </source>
</evidence>
<organism evidence="2 4">
    <name type="scientific">Pristionchus fissidentatus</name>
    <dbReference type="NCBI Taxonomy" id="1538716"/>
    <lineage>
        <taxon>Eukaryota</taxon>
        <taxon>Metazoa</taxon>
        <taxon>Ecdysozoa</taxon>
        <taxon>Nematoda</taxon>
        <taxon>Chromadorea</taxon>
        <taxon>Rhabditida</taxon>
        <taxon>Rhabditina</taxon>
        <taxon>Diplogasteromorpha</taxon>
        <taxon>Diplogasteroidea</taxon>
        <taxon>Neodiplogasteridae</taxon>
        <taxon>Pristionchus</taxon>
    </lineage>
</organism>
<accession>A0AAV5VJH6</accession>
<comment type="caution">
    <text evidence="2">The sequence shown here is derived from an EMBL/GenBank/DDBJ whole genome shotgun (WGS) entry which is preliminary data.</text>
</comment>
<sequence length="334" mass="37986">MSPPLKKTRERLTPNSEKPTFDILPSDIISEICEFLSIKQRIRLSRTNRRIKSVEKATGGRNLSLTRVNWTSDLQHISAAALNYDCVYASVLPENGPLISEEECLELVEFFRNARTLWLQITCDDCSRTVSMLSAILKTIHYQKLKVQFTGVEDSSINLLSALTMNRNLSTSNIDLTWTRGYRADFARIQQILTHLPQMNRLDIDFDINESSEMMSLSNSPLNDATLLHIVQHTTEAVLSVGNYTGQGILNALTPTNDWLSFYIAQSTVEQLRKLAENDPERLEYSEDHSEEFTIYDNETGKHIEGWLQTEAEVPFPDSALWLLEITSVPGLEE</sequence>
<evidence type="ECO:0000259" key="1">
    <source>
        <dbReference type="PROSITE" id="PS50181"/>
    </source>
</evidence>
<dbReference type="InterPro" id="IPR032675">
    <property type="entry name" value="LRR_dom_sf"/>
</dbReference>